<dbReference type="RefSeq" id="WP_147664942.1">
    <property type="nucleotide sequence ID" value="NZ_CP042905.2"/>
</dbReference>
<evidence type="ECO:0000313" key="3">
    <source>
        <dbReference type="Proteomes" id="UP000321408"/>
    </source>
</evidence>
<dbReference type="Proteomes" id="UP000321408">
    <property type="component" value="Chromosome"/>
</dbReference>
<dbReference type="Gene3D" id="1.20.120.450">
    <property type="entry name" value="dinb family like domain"/>
    <property type="match status" value="1"/>
</dbReference>
<proteinExistence type="predicted"/>
<reference evidence="2 3" key="2">
    <citation type="journal article" date="2024" name="Int. J. Syst. Evol. Microbiol.">
        <title>Promethearchaeum syntrophicum gen. nov., sp. nov., an anaerobic, obligately syntrophic archaeon, the first isolate of the lineage 'Asgard' archaea, and proposal of the new archaeal phylum Promethearchaeota phyl. nov. and kingdom Promethearchaeati regn. nov.</title>
        <authorList>
            <person name="Imachi H."/>
            <person name="Nobu M.K."/>
            <person name="Kato S."/>
            <person name="Takaki Y."/>
            <person name="Miyazaki M."/>
            <person name="Miyata M."/>
            <person name="Ogawara M."/>
            <person name="Saito Y."/>
            <person name="Sakai S."/>
            <person name="Tahara Y.O."/>
            <person name="Takano Y."/>
            <person name="Tasumi E."/>
            <person name="Uematsu K."/>
            <person name="Yoshimura T."/>
            <person name="Itoh T."/>
            <person name="Ohkuma M."/>
            <person name="Takai K."/>
        </authorList>
    </citation>
    <scope>NUCLEOTIDE SEQUENCE [LARGE SCALE GENOMIC DNA]</scope>
    <source>
        <strain evidence="2 3">MK-D1</strain>
    </source>
</reference>
<organism evidence="2 3">
    <name type="scientific">Promethearchaeum syntrophicum</name>
    <dbReference type="NCBI Taxonomy" id="2594042"/>
    <lineage>
        <taxon>Archaea</taxon>
        <taxon>Promethearchaeati</taxon>
        <taxon>Promethearchaeota</taxon>
        <taxon>Promethearchaeia</taxon>
        <taxon>Promethearchaeales</taxon>
        <taxon>Promethearchaeaceae</taxon>
        <taxon>Promethearchaeum</taxon>
    </lineage>
</organism>
<dbReference type="InterPro" id="IPR024775">
    <property type="entry name" value="DinB-like"/>
</dbReference>
<accession>A0A5B9DH85</accession>
<dbReference type="KEGG" id="psyt:DSAG12_03875"/>
<dbReference type="GeneID" id="41331838"/>
<name>A0A5B9DH85_9ARCH</name>
<gene>
    <name evidence="2" type="ORF">DSAG12_03875</name>
</gene>
<dbReference type="Pfam" id="PF12867">
    <property type="entry name" value="DinB_2"/>
    <property type="match status" value="1"/>
</dbReference>
<evidence type="ECO:0000313" key="2">
    <source>
        <dbReference type="EMBL" id="QEE18037.1"/>
    </source>
</evidence>
<dbReference type="EMBL" id="CP042905">
    <property type="protein sequence ID" value="QEE18037.1"/>
    <property type="molecule type" value="Genomic_DNA"/>
</dbReference>
<reference evidence="2 3" key="1">
    <citation type="journal article" date="2020" name="Nature">
        <title>Isolation of an archaeon at the prokaryote-eukaryote interface.</title>
        <authorList>
            <person name="Imachi H."/>
            <person name="Nobu M.K."/>
            <person name="Nakahara N."/>
            <person name="Morono Y."/>
            <person name="Ogawara M."/>
            <person name="Takaki Y."/>
            <person name="Takano Y."/>
            <person name="Uematsu K."/>
            <person name="Ikuta T."/>
            <person name="Ito M."/>
            <person name="Matsui Y."/>
            <person name="Miyazaki M."/>
            <person name="Murata K."/>
            <person name="Saito Y."/>
            <person name="Sakai S."/>
            <person name="Song C."/>
            <person name="Tasumi E."/>
            <person name="Yamanaka Y."/>
            <person name="Yamaguchi T."/>
            <person name="Kamagata Y."/>
            <person name="Tamaki H."/>
            <person name="Takai K."/>
        </authorList>
    </citation>
    <scope>NUCLEOTIDE SEQUENCE [LARGE SCALE GENOMIC DNA]</scope>
    <source>
        <strain evidence="2 3">MK-D1</strain>
    </source>
</reference>
<dbReference type="InterPro" id="IPR034660">
    <property type="entry name" value="DinB/YfiT-like"/>
</dbReference>
<keyword evidence="3" id="KW-1185">Reference proteome</keyword>
<dbReference type="SUPFAM" id="SSF109854">
    <property type="entry name" value="DinB/YfiT-like putative metalloenzymes"/>
    <property type="match status" value="1"/>
</dbReference>
<feature type="domain" description="DinB-like" evidence="1">
    <location>
        <begin position="20"/>
        <end position="101"/>
    </location>
</feature>
<evidence type="ECO:0000259" key="1">
    <source>
        <dbReference type="Pfam" id="PF12867"/>
    </source>
</evidence>
<protein>
    <submittedName>
        <fullName evidence="2">DinB family protein</fullName>
    </submittedName>
</protein>
<sequence>METTKSVLSSLVSLLRTYGHRLLAELTDEEIHWVPSQTRGRSIYSYFLHLINSEYYWFKDFGFSTPEYLGKDAPFDELLQSYNDLENYLIETIHNIPDDQFFLPTKFLEISIFRKNYNIYFLFYEIVT</sequence>
<dbReference type="AlphaFoldDB" id="A0A5B9DH85"/>